<reference evidence="3" key="1">
    <citation type="submission" date="2020-08" db="EMBL/GenBank/DDBJ databases">
        <title>Genome public.</title>
        <authorList>
            <person name="Liu C."/>
            <person name="Sun Q."/>
        </authorList>
    </citation>
    <scope>NUCLEOTIDE SEQUENCE</scope>
    <source>
        <strain evidence="3">NSJ-32</strain>
    </source>
</reference>
<dbReference type="AlphaFoldDB" id="A0A926DQU2"/>
<protein>
    <submittedName>
        <fullName evidence="3">Gfo/Idh/MocA family oxidoreductase</fullName>
    </submittedName>
</protein>
<dbReference type="Proteomes" id="UP000657006">
    <property type="component" value="Unassembled WGS sequence"/>
</dbReference>
<dbReference type="InterPro" id="IPR055170">
    <property type="entry name" value="GFO_IDH_MocA-like_dom"/>
</dbReference>
<evidence type="ECO:0000259" key="1">
    <source>
        <dbReference type="Pfam" id="PF01408"/>
    </source>
</evidence>
<comment type="caution">
    <text evidence="3">The sequence shown here is derived from an EMBL/GenBank/DDBJ whole genome shotgun (WGS) entry which is preliminary data.</text>
</comment>
<dbReference type="PANTHER" id="PTHR43249">
    <property type="entry name" value="UDP-N-ACETYL-2-AMINO-2-DEOXY-D-GLUCURONATE OXIDASE"/>
    <property type="match status" value="1"/>
</dbReference>
<feature type="domain" description="Gfo/Idh/MocA-like oxidoreductase N-terminal" evidence="1">
    <location>
        <begin position="4"/>
        <end position="121"/>
    </location>
</feature>
<dbReference type="InterPro" id="IPR000683">
    <property type="entry name" value="Gfo/Idh/MocA-like_OxRdtase_N"/>
</dbReference>
<dbReference type="InterPro" id="IPR036291">
    <property type="entry name" value="NAD(P)-bd_dom_sf"/>
</dbReference>
<keyword evidence="4" id="KW-1185">Reference proteome</keyword>
<accession>A0A926DQU2</accession>
<dbReference type="InterPro" id="IPR052515">
    <property type="entry name" value="Gfo/Idh/MocA_Oxidoreductase"/>
</dbReference>
<dbReference type="RefSeq" id="WP_177713655.1">
    <property type="nucleotide sequence ID" value="NZ_JACRSQ010000010.1"/>
</dbReference>
<dbReference type="Gene3D" id="3.30.360.10">
    <property type="entry name" value="Dihydrodipicolinate Reductase, domain 2"/>
    <property type="match status" value="1"/>
</dbReference>
<dbReference type="Gene3D" id="3.40.50.720">
    <property type="entry name" value="NAD(P)-binding Rossmann-like Domain"/>
    <property type="match status" value="1"/>
</dbReference>
<proteinExistence type="predicted"/>
<organism evidence="3 4">
    <name type="scientific">Bianquea renquensis</name>
    <dbReference type="NCBI Taxonomy" id="2763661"/>
    <lineage>
        <taxon>Bacteria</taxon>
        <taxon>Bacillati</taxon>
        <taxon>Bacillota</taxon>
        <taxon>Clostridia</taxon>
        <taxon>Eubacteriales</taxon>
        <taxon>Bianqueaceae</taxon>
        <taxon>Bianquea</taxon>
    </lineage>
</organism>
<dbReference type="SUPFAM" id="SSF51735">
    <property type="entry name" value="NAD(P)-binding Rossmann-fold domains"/>
    <property type="match status" value="1"/>
</dbReference>
<dbReference type="Pfam" id="PF01408">
    <property type="entry name" value="GFO_IDH_MocA"/>
    <property type="match status" value="1"/>
</dbReference>
<dbReference type="EMBL" id="JACRSQ010000010">
    <property type="protein sequence ID" value="MBC8543518.1"/>
    <property type="molecule type" value="Genomic_DNA"/>
</dbReference>
<dbReference type="SUPFAM" id="SSF55347">
    <property type="entry name" value="Glyceraldehyde-3-phosphate dehydrogenase-like, C-terminal domain"/>
    <property type="match status" value="1"/>
</dbReference>
<dbReference type="GO" id="GO:0000166">
    <property type="term" value="F:nucleotide binding"/>
    <property type="evidence" value="ECO:0007669"/>
    <property type="project" value="InterPro"/>
</dbReference>
<name>A0A926DQU2_9FIRM</name>
<dbReference type="Pfam" id="PF22725">
    <property type="entry name" value="GFO_IDH_MocA_C3"/>
    <property type="match status" value="1"/>
</dbReference>
<evidence type="ECO:0000313" key="3">
    <source>
        <dbReference type="EMBL" id="MBC8543518.1"/>
    </source>
</evidence>
<sequence>MQRACVIGMGPIGNNHATVYASLPNAELVGVCDRQPDRADAAAKKYGVPAFYSAQEMLDALKPDICSVATGGYEYSSDHFEPTIQALEAGAHVLCEKPISNDLGNARKMVDTAKRLKRCFGIDLNHRFTPAARTAKQWQRDGKIGDLLFVNMALWIGKFMPLDSVYYHLKALNPHSVDIMRYFCGDVEEVHCYAMKAPGRDIWSTASINMRFENGAVGHLTSSYDIERGHPMERCEVAGTKGRLVFEDMWREATLYPAGNLIKEVYTNPVFGGFREFFDTFADRIATFVNQVDAGCRPDEIDGSGEDGYRASQVIHAAIESLKTGMPVQVKSITQ</sequence>
<gene>
    <name evidence="3" type="ORF">H8730_08175</name>
</gene>
<evidence type="ECO:0000259" key="2">
    <source>
        <dbReference type="Pfam" id="PF22725"/>
    </source>
</evidence>
<dbReference type="PANTHER" id="PTHR43249:SF1">
    <property type="entry name" value="D-GLUCOSIDE 3-DEHYDROGENASE"/>
    <property type="match status" value="1"/>
</dbReference>
<feature type="domain" description="GFO/IDH/MocA-like oxidoreductase" evidence="2">
    <location>
        <begin position="133"/>
        <end position="244"/>
    </location>
</feature>
<evidence type="ECO:0000313" key="4">
    <source>
        <dbReference type="Proteomes" id="UP000657006"/>
    </source>
</evidence>